<feature type="transmembrane region" description="Helical" evidence="7">
    <location>
        <begin position="172"/>
        <end position="200"/>
    </location>
</feature>
<dbReference type="InterPro" id="IPR005828">
    <property type="entry name" value="MFS_sugar_transport-like"/>
</dbReference>
<dbReference type="PRINTS" id="PR00171">
    <property type="entry name" value="SUGRTRNSPORT"/>
</dbReference>
<dbReference type="PROSITE" id="PS50850">
    <property type="entry name" value="MFS"/>
    <property type="match status" value="1"/>
</dbReference>
<protein>
    <recommendedName>
        <fullName evidence="8">Major facilitator superfamily (MFS) profile domain-containing protein</fullName>
    </recommendedName>
</protein>
<dbReference type="InterPro" id="IPR003663">
    <property type="entry name" value="Sugar/inositol_transpt"/>
</dbReference>
<comment type="similarity">
    <text evidence="2">Belongs to the major facilitator superfamily. Sugar transporter (TC 2.A.1.1) family.</text>
</comment>
<feature type="transmembrane region" description="Helical" evidence="7">
    <location>
        <begin position="212"/>
        <end position="232"/>
    </location>
</feature>
<comment type="caution">
    <text evidence="9">The sequence shown here is derived from an EMBL/GenBank/DDBJ whole genome shotgun (WGS) entry which is preliminary data.</text>
</comment>
<feature type="transmembrane region" description="Helical" evidence="7">
    <location>
        <begin position="238"/>
        <end position="262"/>
    </location>
</feature>
<keyword evidence="10" id="KW-1185">Reference proteome</keyword>
<keyword evidence="6 7" id="KW-0472">Membrane</keyword>
<evidence type="ECO:0000256" key="6">
    <source>
        <dbReference type="ARBA" id="ARBA00023136"/>
    </source>
</evidence>
<reference evidence="9 10" key="1">
    <citation type="submission" date="2024-01" db="EMBL/GenBank/DDBJ databases">
        <title>Genome assemblies of Stephania.</title>
        <authorList>
            <person name="Yang L."/>
        </authorList>
    </citation>
    <scope>NUCLEOTIDE SEQUENCE [LARGE SCALE GENOMIC DNA]</scope>
    <source>
        <strain evidence="9">QJT</strain>
        <tissue evidence="9">Leaf</tissue>
    </source>
</reference>
<evidence type="ECO:0000259" key="8">
    <source>
        <dbReference type="PROSITE" id="PS50850"/>
    </source>
</evidence>
<dbReference type="PANTHER" id="PTHR48020">
    <property type="entry name" value="PROTON MYO-INOSITOL COTRANSPORTER"/>
    <property type="match status" value="1"/>
</dbReference>
<dbReference type="EMBL" id="JBBNAE010000004">
    <property type="protein sequence ID" value="KAK9129916.1"/>
    <property type="molecule type" value="Genomic_DNA"/>
</dbReference>
<name>A0AAP0JBC8_9MAGN</name>
<dbReference type="Gene3D" id="1.20.1250.20">
    <property type="entry name" value="MFS general substrate transporter like domains"/>
    <property type="match status" value="2"/>
</dbReference>
<accession>A0AAP0JBC8</accession>
<comment type="subcellular location">
    <subcellularLocation>
        <location evidence="1">Membrane</location>
        <topology evidence="1">Multi-pass membrane protein</topology>
    </subcellularLocation>
</comment>
<dbReference type="InterPro" id="IPR005829">
    <property type="entry name" value="Sugar_transporter_CS"/>
</dbReference>
<gene>
    <name evidence="9" type="ORF">Sjap_010403</name>
</gene>
<dbReference type="PANTHER" id="PTHR48020:SF49">
    <property type="entry name" value="SUGAR TRANSPORTER"/>
    <property type="match status" value="1"/>
</dbReference>
<feature type="transmembrane region" description="Helical" evidence="7">
    <location>
        <begin position="137"/>
        <end position="160"/>
    </location>
</feature>
<keyword evidence="5 7" id="KW-1133">Transmembrane helix</keyword>
<keyword evidence="4 7" id="KW-0812">Transmembrane</keyword>
<evidence type="ECO:0000256" key="1">
    <source>
        <dbReference type="ARBA" id="ARBA00004141"/>
    </source>
</evidence>
<evidence type="ECO:0000256" key="4">
    <source>
        <dbReference type="ARBA" id="ARBA00022692"/>
    </source>
</evidence>
<dbReference type="InterPro" id="IPR050814">
    <property type="entry name" value="Myo-inositol_Transporter"/>
</dbReference>
<organism evidence="9 10">
    <name type="scientific">Stephania japonica</name>
    <dbReference type="NCBI Taxonomy" id="461633"/>
    <lineage>
        <taxon>Eukaryota</taxon>
        <taxon>Viridiplantae</taxon>
        <taxon>Streptophyta</taxon>
        <taxon>Embryophyta</taxon>
        <taxon>Tracheophyta</taxon>
        <taxon>Spermatophyta</taxon>
        <taxon>Magnoliopsida</taxon>
        <taxon>Ranunculales</taxon>
        <taxon>Menispermaceae</taxon>
        <taxon>Menispermoideae</taxon>
        <taxon>Cissampelideae</taxon>
        <taxon>Stephania</taxon>
    </lineage>
</organism>
<evidence type="ECO:0000256" key="7">
    <source>
        <dbReference type="SAM" id="Phobius"/>
    </source>
</evidence>
<dbReference type="InterPro" id="IPR020846">
    <property type="entry name" value="MFS_dom"/>
</dbReference>
<sequence>MLALGAIPAALIGIGILFMPESPRWLVMQGRLGEAKRVLSRVSDSQSEAELRLADIKAVVGIPDHCNDDVVQVTTESRGGGQSSGIDTVVLYSPRIFKTAGITGNTALLGATMAVGFVKTASILVAMLFLDRIGRRRLLVITLGGMIGCLAVLATSLTIVDQHEGEEKLIHWIIVVAIAMVLGFVALYSMGLGPIAVVYGTEIFPLRLRAQGVSIGISVNRVTSGVIGMTFLSLTNAITVGGAFFLFCGLGCLGWVFCYTLLPETRGRTLEEMDELFEDWNWRTKARMVKEHEQEKGTKI</sequence>
<proteinExistence type="inferred from homology"/>
<dbReference type="GO" id="GO:0022857">
    <property type="term" value="F:transmembrane transporter activity"/>
    <property type="evidence" value="ECO:0007669"/>
    <property type="project" value="InterPro"/>
</dbReference>
<dbReference type="Proteomes" id="UP001417504">
    <property type="component" value="Unassembled WGS sequence"/>
</dbReference>
<dbReference type="InterPro" id="IPR036259">
    <property type="entry name" value="MFS_trans_sf"/>
</dbReference>
<dbReference type="PROSITE" id="PS00216">
    <property type="entry name" value="SUGAR_TRANSPORT_1"/>
    <property type="match status" value="1"/>
</dbReference>
<dbReference type="SUPFAM" id="SSF103473">
    <property type="entry name" value="MFS general substrate transporter"/>
    <property type="match status" value="1"/>
</dbReference>
<evidence type="ECO:0000313" key="9">
    <source>
        <dbReference type="EMBL" id="KAK9129916.1"/>
    </source>
</evidence>
<dbReference type="GO" id="GO:0016020">
    <property type="term" value="C:membrane"/>
    <property type="evidence" value="ECO:0007669"/>
    <property type="project" value="UniProtKB-SubCell"/>
</dbReference>
<dbReference type="AlphaFoldDB" id="A0AAP0JBC8"/>
<evidence type="ECO:0000256" key="3">
    <source>
        <dbReference type="ARBA" id="ARBA00022448"/>
    </source>
</evidence>
<feature type="transmembrane region" description="Helical" evidence="7">
    <location>
        <begin position="107"/>
        <end position="130"/>
    </location>
</feature>
<feature type="domain" description="Major facilitator superfamily (MFS) profile" evidence="8">
    <location>
        <begin position="1"/>
        <end position="266"/>
    </location>
</feature>
<dbReference type="Pfam" id="PF00083">
    <property type="entry name" value="Sugar_tr"/>
    <property type="match status" value="1"/>
</dbReference>
<evidence type="ECO:0000313" key="10">
    <source>
        <dbReference type="Proteomes" id="UP001417504"/>
    </source>
</evidence>
<evidence type="ECO:0000256" key="5">
    <source>
        <dbReference type="ARBA" id="ARBA00022989"/>
    </source>
</evidence>
<keyword evidence="3" id="KW-0813">Transport</keyword>
<evidence type="ECO:0000256" key="2">
    <source>
        <dbReference type="ARBA" id="ARBA00010992"/>
    </source>
</evidence>